<dbReference type="PANTHER" id="PTHR45931:SF3">
    <property type="entry name" value="RING ZINC FINGER-CONTAINING PROTEIN"/>
    <property type="match status" value="1"/>
</dbReference>
<dbReference type="InterPro" id="IPR051834">
    <property type="entry name" value="RING_finger_E3_ligase"/>
</dbReference>
<dbReference type="PROSITE" id="PS50089">
    <property type="entry name" value="ZF_RING_2"/>
    <property type="match status" value="1"/>
</dbReference>
<evidence type="ECO:0000256" key="4">
    <source>
        <dbReference type="PROSITE-ProRule" id="PRU00175"/>
    </source>
</evidence>
<dbReference type="GO" id="GO:0008270">
    <property type="term" value="F:zinc ion binding"/>
    <property type="evidence" value="ECO:0007669"/>
    <property type="project" value="UniProtKB-KW"/>
</dbReference>
<dbReference type="GO" id="GO:0061630">
    <property type="term" value="F:ubiquitin protein ligase activity"/>
    <property type="evidence" value="ECO:0007669"/>
    <property type="project" value="TreeGrafter"/>
</dbReference>
<proteinExistence type="predicted"/>
<dbReference type="GO" id="GO:0006511">
    <property type="term" value="P:ubiquitin-dependent protein catabolic process"/>
    <property type="evidence" value="ECO:0007669"/>
    <property type="project" value="TreeGrafter"/>
</dbReference>
<evidence type="ECO:0000256" key="2">
    <source>
        <dbReference type="ARBA" id="ARBA00022771"/>
    </source>
</evidence>
<protein>
    <submittedName>
        <fullName evidence="6">E3 ubiquitin-protein ligase Iruka</fullName>
    </submittedName>
</protein>
<evidence type="ECO:0000313" key="6">
    <source>
        <dbReference type="EMBL" id="KAL0369613.1"/>
    </source>
</evidence>
<dbReference type="InterPro" id="IPR001841">
    <property type="entry name" value="Znf_RING"/>
</dbReference>
<sequence length="303" mass="35252">MIYMLPVQPWTTSTSSSIHVRLRGRSYRHQRSTSPDKLRFYITVQVILQSSSAIAGVLGYYTTHNFLVQPQELLSEQCSETVAEFIDLMNIPFSLDDNLYLTGSYEEGGVIECKSLENSQDLTRELAAGIRRIRDGSDPPTQDIILFIRKFATLPEDEFQEWKSFSENHRLEHQSLVHWDPEFRMHWRMAALRVLGKVRIEKGGGGDVAEWAEEPCPICLEELVKGDVIRLPCSHAYHEVCILTWIKNHQACPYCRAKSPDIKIDYEELRRNNRFVPYLNPNREMCSHVLQEMERLRRNYVGF</sequence>
<organism evidence="6">
    <name type="scientific">Sesamum angustifolium</name>
    <dbReference type="NCBI Taxonomy" id="2727405"/>
    <lineage>
        <taxon>Eukaryota</taxon>
        <taxon>Viridiplantae</taxon>
        <taxon>Streptophyta</taxon>
        <taxon>Embryophyta</taxon>
        <taxon>Tracheophyta</taxon>
        <taxon>Spermatophyta</taxon>
        <taxon>Magnoliopsida</taxon>
        <taxon>eudicotyledons</taxon>
        <taxon>Gunneridae</taxon>
        <taxon>Pentapetalae</taxon>
        <taxon>asterids</taxon>
        <taxon>lamiids</taxon>
        <taxon>Lamiales</taxon>
        <taxon>Pedaliaceae</taxon>
        <taxon>Sesamum</taxon>
    </lineage>
</organism>
<reference evidence="6" key="2">
    <citation type="journal article" date="2024" name="Plant">
        <title>Genomic evolution and insights into agronomic trait innovations of Sesamum species.</title>
        <authorList>
            <person name="Miao H."/>
            <person name="Wang L."/>
            <person name="Qu L."/>
            <person name="Liu H."/>
            <person name="Sun Y."/>
            <person name="Le M."/>
            <person name="Wang Q."/>
            <person name="Wei S."/>
            <person name="Zheng Y."/>
            <person name="Lin W."/>
            <person name="Duan Y."/>
            <person name="Cao H."/>
            <person name="Xiong S."/>
            <person name="Wang X."/>
            <person name="Wei L."/>
            <person name="Li C."/>
            <person name="Ma Q."/>
            <person name="Ju M."/>
            <person name="Zhao R."/>
            <person name="Li G."/>
            <person name="Mu C."/>
            <person name="Tian Q."/>
            <person name="Mei H."/>
            <person name="Zhang T."/>
            <person name="Gao T."/>
            <person name="Zhang H."/>
        </authorList>
    </citation>
    <scope>NUCLEOTIDE SEQUENCE</scope>
    <source>
        <strain evidence="6">G01</strain>
    </source>
</reference>
<gene>
    <name evidence="6" type="ORF">Sangu_0279400</name>
</gene>
<dbReference type="SMART" id="SM00184">
    <property type="entry name" value="RING"/>
    <property type="match status" value="1"/>
</dbReference>
<evidence type="ECO:0000256" key="1">
    <source>
        <dbReference type="ARBA" id="ARBA00022723"/>
    </source>
</evidence>
<dbReference type="Gene3D" id="3.30.40.10">
    <property type="entry name" value="Zinc/RING finger domain, C3HC4 (zinc finger)"/>
    <property type="match status" value="1"/>
</dbReference>
<keyword evidence="2 4" id="KW-0863">Zinc-finger</keyword>
<evidence type="ECO:0000256" key="3">
    <source>
        <dbReference type="ARBA" id="ARBA00022833"/>
    </source>
</evidence>
<dbReference type="AlphaFoldDB" id="A0AAW2QP93"/>
<keyword evidence="3" id="KW-0862">Zinc</keyword>
<dbReference type="EMBL" id="JACGWK010000002">
    <property type="protein sequence ID" value="KAL0369613.1"/>
    <property type="molecule type" value="Genomic_DNA"/>
</dbReference>
<dbReference type="GO" id="GO:0005634">
    <property type="term" value="C:nucleus"/>
    <property type="evidence" value="ECO:0007669"/>
    <property type="project" value="TreeGrafter"/>
</dbReference>
<name>A0AAW2QP93_9LAMI</name>
<dbReference type="SUPFAM" id="SSF57850">
    <property type="entry name" value="RING/U-box"/>
    <property type="match status" value="1"/>
</dbReference>
<feature type="domain" description="RING-type" evidence="5">
    <location>
        <begin position="216"/>
        <end position="256"/>
    </location>
</feature>
<dbReference type="PANTHER" id="PTHR45931">
    <property type="entry name" value="SI:CH211-59O9.10"/>
    <property type="match status" value="1"/>
</dbReference>
<dbReference type="InterPro" id="IPR013083">
    <property type="entry name" value="Znf_RING/FYVE/PHD"/>
</dbReference>
<dbReference type="CDD" id="cd16454">
    <property type="entry name" value="RING-H2_PA-TM-RING"/>
    <property type="match status" value="1"/>
</dbReference>
<comment type="caution">
    <text evidence="6">The sequence shown here is derived from an EMBL/GenBank/DDBJ whole genome shotgun (WGS) entry which is preliminary data.</text>
</comment>
<evidence type="ECO:0000259" key="5">
    <source>
        <dbReference type="PROSITE" id="PS50089"/>
    </source>
</evidence>
<accession>A0AAW2QP93</accession>
<keyword evidence="1" id="KW-0479">Metal-binding</keyword>
<dbReference type="Pfam" id="PF13639">
    <property type="entry name" value="zf-RING_2"/>
    <property type="match status" value="1"/>
</dbReference>
<reference evidence="6" key="1">
    <citation type="submission" date="2020-06" db="EMBL/GenBank/DDBJ databases">
        <authorList>
            <person name="Li T."/>
            <person name="Hu X."/>
            <person name="Zhang T."/>
            <person name="Song X."/>
            <person name="Zhang H."/>
            <person name="Dai N."/>
            <person name="Sheng W."/>
            <person name="Hou X."/>
            <person name="Wei L."/>
        </authorList>
    </citation>
    <scope>NUCLEOTIDE SEQUENCE</scope>
    <source>
        <strain evidence="6">G01</strain>
        <tissue evidence="6">Leaf</tissue>
    </source>
</reference>